<feature type="domain" description="MvaI/BcnI restriction endonuclease" evidence="1">
    <location>
        <begin position="144"/>
        <end position="369"/>
    </location>
</feature>
<gene>
    <name evidence="2" type="ORF">H9L14_14185</name>
</gene>
<dbReference type="CDD" id="cd22347">
    <property type="entry name" value="PDDEXK_nuclease"/>
    <property type="match status" value="1"/>
</dbReference>
<dbReference type="Pfam" id="PF15515">
    <property type="entry name" value="MvaI_BcnI"/>
    <property type="match status" value="1"/>
</dbReference>
<keyword evidence="3" id="KW-1185">Reference proteome</keyword>
<evidence type="ECO:0000259" key="1">
    <source>
        <dbReference type="Pfam" id="PF15515"/>
    </source>
</evidence>
<dbReference type="InterPro" id="IPR043005">
    <property type="entry name" value="MvaI_BcnI_rec"/>
</dbReference>
<dbReference type="InterPro" id="IPR043004">
    <property type="entry name" value="MvaI_BcnI_cat"/>
</dbReference>
<dbReference type="Proteomes" id="UP000516105">
    <property type="component" value="Chromosome"/>
</dbReference>
<name>A0ABX6T711_9SPHN</name>
<protein>
    <recommendedName>
        <fullName evidence="1">MvaI/BcnI restriction endonuclease domain-containing protein</fullName>
    </recommendedName>
</protein>
<accession>A0ABX6T711</accession>
<dbReference type="Gene3D" id="3.30.70.3570">
    <property type="entry name" value="MvaI/BcnI restriction endonuclease, recognition domain"/>
    <property type="match status" value="1"/>
</dbReference>
<dbReference type="InterPro" id="IPR029127">
    <property type="entry name" value="MvaI_BcnI"/>
</dbReference>
<organism evidence="2 3">
    <name type="scientific">Sphingomonas sediminicola</name>
    <dbReference type="NCBI Taxonomy" id="386874"/>
    <lineage>
        <taxon>Bacteria</taxon>
        <taxon>Pseudomonadati</taxon>
        <taxon>Pseudomonadota</taxon>
        <taxon>Alphaproteobacteria</taxon>
        <taxon>Sphingomonadales</taxon>
        <taxon>Sphingomonadaceae</taxon>
        <taxon>Sphingomonas</taxon>
    </lineage>
</organism>
<dbReference type="EMBL" id="CP060782">
    <property type="protein sequence ID" value="QNP45652.1"/>
    <property type="molecule type" value="Genomic_DNA"/>
</dbReference>
<evidence type="ECO:0000313" key="2">
    <source>
        <dbReference type="EMBL" id="QNP45652.1"/>
    </source>
</evidence>
<dbReference type="Gene3D" id="3.40.210.20">
    <property type="entry name" value="MvaI/BcnI restriction endonuclease, catalytic domain"/>
    <property type="match status" value="1"/>
</dbReference>
<evidence type="ECO:0000313" key="3">
    <source>
        <dbReference type="Proteomes" id="UP000516105"/>
    </source>
</evidence>
<sequence>MLVGTVLFSRGEVIETSTSLYRPNTKQGDPRVWFASLAKFAGPGDLLAICAAGKKLLVVNTSQSEFPLLLDDRASPFWRAWSAERPTPEAVARLSAAEATALLLDSTSSTNRAAPSPFFAAIKNVRAAGAAPAGPLSREALELLAMLKSVAARGFVPTMRPGDTGVGYTLESLLGIKCNSSKAPDYKGIEIKAGRKGSHEKGRTTILSQVPDWSISRLKGSTAILRERGRFNEKKGRNQLFHEMCASTCNSYGLVLEVQGSDFLHQSWTDGTQVVRDATWKFEKLFSRLAEKHGQTFWVKADTRGTGATEQFHYVTARYTSGVSEARLPMLLEAGVITLDYTIKETKTGAAKDQGYLFKIKQSDLPLLFKSPLDFELAA</sequence>
<dbReference type="RefSeq" id="WP_187708607.1">
    <property type="nucleotide sequence ID" value="NZ_CP060782.1"/>
</dbReference>
<reference evidence="2 3" key="1">
    <citation type="submission" date="2020-08" db="EMBL/GenBank/DDBJ databases">
        <title>Genome sequence of Sphingomonas sediminicola KACC 15039T.</title>
        <authorList>
            <person name="Hyun D.-W."/>
            <person name="Bae J.-W."/>
        </authorList>
    </citation>
    <scope>NUCLEOTIDE SEQUENCE [LARGE SCALE GENOMIC DNA]</scope>
    <source>
        <strain evidence="2 3">KACC 15039</strain>
    </source>
</reference>
<proteinExistence type="predicted"/>